<keyword evidence="4" id="KW-1185">Reference proteome</keyword>
<evidence type="ECO:0000256" key="1">
    <source>
        <dbReference type="SAM" id="Phobius"/>
    </source>
</evidence>
<reference evidence="3 4" key="1">
    <citation type="submission" date="2015-11" db="EMBL/GenBank/DDBJ databases">
        <title>Genomic analysis of 38 Legionella species identifies large and diverse effector repertoires.</title>
        <authorList>
            <person name="Burstein D."/>
            <person name="Amaro F."/>
            <person name="Zusman T."/>
            <person name="Lifshitz Z."/>
            <person name="Cohen O."/>
            <person name="Gilbert J.A."/>
            <person name="Pupko T."/>
            <person name="Shuman H.A."/>
            <person name="Segal G."/>
        </authorList>
    </citation>
    <scope>NUCLEOTIDE SEQUENCE [LARGE SCALE GENOMIC DNA]</scope>
    <source>
        <strain evidence="3 4">WA-270A-C2</strain>
    </source>
</reference>
<keyword evidence="1" id="KW-0812">Transmembrane</keyword>
<dbReference type="RefSeq" id="WP_058531150.1">
    <property type="nucleotide sequence ID" value="NZ_CAAAIN010000001.1"/>
</dbReference>
<dbReference type="Proteomes" id="UP000054608">
    <property type="component" value="Unassembled WGS sequence"/>
</dbReference>
<dbReference type="PATRIC" id="fig|458.5.peg.1095"/>
<feature type="domain" description="DUF2157" evidence="2">
    <location>
        <begin position="16"/>
        <end position="142"/>
    </location>
</feature>
<accession>A0A0W0XWW3</accession>
<feature type="transmembrane region" description="Helical" evidence="1">
    <location>
        <begin position="235"/>
        <end position="268"/>
    </location>
</feature>
<dbReference type="AlphaFoldDB" id="A0A0W0XWW3"/>
<feature type="transmembrane region" description="Helical" evidence="1">
    <location>
        <begin position="185"/>
        <end position="201"/>
    </location>
</feature>
<name>A0A0W0XWW3_9GAMM</name>
<protein>
    <recommendedName>
        <fullName evidence="2">DUF2157 domain-containing protein</fullName>
    </recommendedName>
</protein>
<feature type="transmembrane region" description="Helical" evidence="1">
    <location>
        <begin position="47"/>
        <end position="65"/>
    </location>
</feature>
<evidence type="ECO:0000259" key="2">
    <source>
        <dbReference type="Pfam" id="PF09925"/>
    </source>
</evidence>
<feature type="transmembrane region" description="Helical" evidence="1">
    <location>
        <begin position="280"/>
        <end position="301"/>
    </location>
</feature>
<dbReference type="OrthoDB" id="5652806at2"/>
<dbReference type="InterPro" id="IPR018677">
    <property type="entry name" value="DUF2157"/>
</dbReference>
<dbReference type="Pfam" id="PF09925">
    <property type="entry name" value="DUF2157"/>
    <property type="match status" value="1"/>
</dbReference>
<keyword evidence="1" id="KW-0472">Membrane</keyword>
<evidence type="ECO:0000313" key="3">
    <source>
        <dbReference type="EMBL" id="KTD48707.1"/>
    </source>
</evidence>
<feature type="transmembrane region" description="Helical" evidence="1">
    <location>
        <begin position="135"/>
        <end position="153"/>
    </location>
</feature>
<dbReference type="STRING" id="458.Lrub_1058"/>
<feature type="transmembrane region" description="Helical" evidence="1">
    <location>
        <begin position="207"/>
        <end position="228"/>
    </location>
</feature>
<proteinExistence type="predicted"/>
<evidence type="ECO:0000313" key="4">
    <source>
        <dbReference type="Proteomes" id="UP000054608"/>
    </source>
</evidence>
<feature type="transmembrane region" description="Helical" evidence="1">
    <location>
        <begin position="104"/>
        <end position="123"/>
    </location>
</feature>
<keyword evidence="1" id="KW-1133">Transmembrane helix</keyword>
<gene>
    <name evidence="3" type="ORF">Lrub_1058</name>
</gene>
<feature type="transmembrane region" description="Helical" evidence="1">
    <location>
        <begin position="159"/>
        <end position="178"/>
    </location>
</feature>
<organism evidence="3 4">
    <name type="scientific">Legionella rubrilucens</name>
    <dbReference type="NCBI Taxonomy" id="458"/>
    <lineage>
        <taxon>Bacteria</taxon>
        <taxon>Pseudomonadati</taxon>
        <taxon>Pseudomonadota</taxon>
        <taxon>Gammaproteobacteria</taxon>
        <taxon>Legionellales</taxon>
        <taxon>Legionellaceae</taxon>
        <taxon>Legionella</taxon>
    </lineage>
</organism>
<feature type="transmembrane region" description="Helical" evidence="1">
    <location>
        <begin position="77"/>
        <end position="98"/>
    </location>
</feature>
<dbReference type="EMBL" id="LNYT01000007">
    <property type="protein sequence ID" value="KTD48707.1"/>
    <property type="molecule type" value="Genomic_DNA"/>
</dbReference>
<comment type="caution">
    <text evidence="3">The sequence shown here is derived from an EMBL/GenBank/DDBJ whole genome shotgun (WGS) entry which is preliminary data.</text>
</comment>
<sequence length="313" mass="34890">MNRDEALVEIVTMAKRHHLTPDEIAAAFNASPTQQREEASSQLLKNMLGYLGGILIFAGICIFIAMKWADISIPSRIMLTLGVGLCLFIMGITCTRYVHYERAATPLFLIAALLQPIGMAVFLSEYAKVDNPSKGVLIVSLIFMLQQGLVFLATRKTVLLFTTVLFSLSFFVAAFDLLEVPYRTAWLLLSVSLLCVTWVINHSPYQAIASLLFFIASLAFFTVTFDIVRNQPYEIFYLGLTCAMIFLAIAAKNRTLLVISTLATLLYIGYFTGKHFPDTLGWPITLILIGVILILISSLVIKLNQRYIAGRDR</sequence>